<keyword evidence="4" id="KW-1185">Reference proteome</keyword>
<keyword evidence="2" id="KW-0812">Transmembrane</keyword>
<evidence type="ECO:0000313" key="4">
    <source>
        <dbReference type="Proteomes" id="UP001149165"/>
    </source>
</evidence>
<proteinExistence type="predicted"/>
<reference evidence="3" key="2">
    <citation type="journal article" date="2023" name="IMA Fungus">
        <title>Comparative genomic study of the Penicillium genus elucidates a diverse pangenome and 15 lateral gene transfer events.</title>
        <authorList>
            <person name="Petersen C."/>
            <person name="Sorensen T."/>
            <person name="Nielsen M.R."/>
            <person name="Sondergaard T.E."/>
            <person name="Sorensen J.L."/>
            <person name="Fitzpatrick D.A."/>
            <person name="Frisvad J.C."/>
            <person name="Nielsen K.L."/>
        </authorList>
    </citation>
    <scope>NUCLEOTIDE SEQUENCE</scope>
    <source>
        <strain evidence="3">IBT 30069</strain>
    </source>
</reference>
<reference evidence="3" key="1">
    <citation type="submission" date="2022-11" db="EMBL/GenBank/DDBJ databases">
        <authorList>
            <person name="Petersen C."/>
        </authorList>
    </citation>
    <scope>NUCLEOTIDE SEQUENCE</scope>
    <source>
        <strain evidence="3">IBT 30069</strain>
    </source>
</reference>
<feature type="transmembrane region" description="Helical" evidence="2">
    <location>
        <begin position="127"/>
        <end position="149"/>
    </location>
</feature>
<gene>
    <name evidence="3" type="ORF">N7456_004217</name>
</gene>
<feature type="region of interest" description="Disordered" evidence="1">
    <location>
        <begin position="79"/>
        <end position="99"/>
    </location>
</feature>
<dbReference type="EMBL" id="JAPQKH010000003">
    <property type="protein sequence ID" value="KAJ5107542.1"/>
    <property type="molecule type" value="Genomic_DNA"/>
</dbReference>
<feature type="transmembrane region" description="Helical" evidence="2">
    <location>
        <begin position="169"/>
        <end position="193"/>
    </location>
</feature>
<evidence type="ECO:0000256" key="2">
    <source>
        <dbReference type="SAM" id="Phobius"/>
    </source>
</evidence>
<organism evidence="3 4">
    <name type="scientific">Penicillium angulare</name>
    <dbReference type="NCBI Taxonomy" id="116970"/>
    <lineage>
        <taxon>Eukaryota</taxon>
        <taxon>Fungi</taxon>
        <taxon>Dikarya</taxon>
        <taxon>Ascomycota</taxon>
        <taxon>Pezizomycotina</taxon>
        <taxon>Eurotiomycetes</taxon>
        <taxon>Eurotiomycetidae</taxon>
        <taxon>Eurotiales</taxon>
        <taxon>Aspergillaceae</taxon>
        <taxon>Penicillium</taxon>
    </lineage>
</organism>
<keyword evidence="2" id="KW-1133">Transmembrane helix</keyword>
<name>A0A9W9FXU3_9EURO</name>
<feature type="transmembrane region" description="Helical" evidence="2">
    <location>
        <begin position="699"/>
        <end position="720"/>
    </location>
</feature>
<accession>A0A9W9FXU3</accession>
<evidence type="ECO:0000256" key="1">
    <source>
        <dbReference type="SAM" id="MobiDB-lite"/>
    </source>
</evidence>
<dbReference type="OrthoDB" id="4721035at2759"/>
<comment type="caution">
    <text evidence="3">The sequence shown here is derived from an EMBL/GenBank/DDBJ whole genome shotgun (WGS) entry which is preliminary data.</text>
</comment>
<feature type="transmembrane region" description="Helical" evidence="2">
    <location>
        <begin position="235"/>
        <end position="255"/>
    </location>
</feature>
<protein>
    <submittedName>
        <fullName evidence="3">Uncharacterized protein</fullName>
    </submittedName>
</protein>
<evidence type="ECO:0000313" key="3">
    <source>
        <dbReference type="EMBL" id="KAJ5107542.1"/>
    </source>
</evidence>
<dbReference type="Proteomes" id="UP001149165">
    <property type="component" value="Unassembled WGS sequence"/>
</dbReference>
<dbReference type="AlphaFoldDB" id="A0A9W9FXU3"/>
<sequence>MTNSRDSQRSLLPEEEDLVTVRPNRAWNPLGRGQFSPEPDYSYSLHNYESRESFSDEVFRDVGLGISNESGDTFLARGKRDSFRSSETSQPNTPGFLKTPQIPTISSPQHQTTCPSRSTVLQRRFSWVPVSIFLLAIYATAFSGVYLAVAFWKPRWTRVGSGAPVAASTANLLCAFFAKTIELAYVTICVAFLGQVLSRRALTGESRGISISDMSMRAWIMQPGSMLVHWETLRYSALTFLGLMALTSSIVAMLYTTAAEALVSPKLIMGPSEKTTLWGKVHASFGNPDYLAYNCQTPIPESMDLTARNDTCLQIEHAGTAYHNYQQWITTWSNLVDQGNTSDRLDKRPKPTGSIWDNTTVTGSWIEIQDITELSKKHNRMVNNITMAFPHGGIPGAAMDQKNNIRQPKQSSGEGQYIIEASVPSPAVNVLCVGMSEDELSPLVYSSWPNANFSATTWSVSAAPDIPQYPSWINSTVVDSLFGFGEKYGQRPPVFGTFPKIHNTITNTTGLWSANAVYLVGKPSVPNPEYVMCAIRAKETGVCSTRYDAESSGAILSTHCEDTFNDLQYNRHDPSFIEGEWSSDWKNVATEWANALSLGSGITNSQASNERLIMQMMPSHDNATDAFTLNPALPSIGEAIAVMVGSTLILSTQSAPFVQGWNYTNTPNDILTTPTYQHFKATLQAIGYASGGTEKWQGVFYVVLIFAFLTSAICLVFMIIEARGHQITDFTEPQNLFALAVNSPPSSRLTGACGCGPTGSQMKERWFIGMEETDEHYYIRAKADGMNSHGISSGYSQLDPMDIEEPGTKPVSPAVNEFRKISKRGSWLAKFY</sequence>
<keyword evidence="2" id="KW-0472">Membrane</keyword>